<dbReference type="EMBL" id="FXZK01000007">
    <property type="protein sequence ID" value="SMY09185.1"/>
    <property type="molecule type" value="Genomic_DNA"/>
</dbReference>
<feature type="transmembrane region" description="Helical" evidence="1">
    <location>
        <begin position="97"/>
        <end position="117"/>
    </location>
</feature>
<dbReference type="Gene3D" id="1.20.210.10">
    <property type="entry name" value="Cytochrome c oxidase-like, subunit I domain"/>
    <property type="match status" value="1"/>
</dbReference>
<evidence type="ECO:0000313" key="2">
    <source>
        <dbReference type="EMBL" id="SMY09185.1"/>
    </source>
</evidence>
<dbReference type="OrthoDB" id="9808748at2"/>
<dbReference type="Proteomes" id="UP000201613">
    <property type="component" value="Unassembled WGS sequence"/>
</dbReference>
<proteinExistence type="predicted"/>
<dbReference type="AlphaFoldDB" id="A0A238LIF8"/>
<evidence type="ECO:0000256" key="1">
    <source>
        <dbReference type="SAM" id="Phobius"/>
    </source>
</evidence>
<dbReference type="InterPro" id="IPR036927">
    <property type="entry name" value="Cyt_c_oxase-like_su1_sf"/>
</dbReference>
<feature type="transmembrane region" description="Helical" evidence="1">
    <location>
        <begin position="6"/>
        <end position="27"/>
    </location>
</feature>
<keyword evidence="1" id="KW-1133">Transmembrane helix</keyword>
<dbReference type="RefSeq" id="WP_093993364.1">
    <property type="nucleotide sequence ID" value="NZ_FXZK01000007.1"/>
</dbReference>
<gene>
    <name evidence="2" type="ORF">LOM8899_03348</name>
</gene>
<sequence length="124" mass="12812">MKGIAFWFYGLAVLFVTAGMIWGIQMAASGDHTLLSAHAHLNLVGWVTFALIGVYYHLVPAAAQTTLAKAHLGLAVLGVVLMVPGIAIAVSGGSEGMAIAGSMLTLAAMLIFVWTVWKSGLSAG</sequence>
<accession>A0A238LIF8</accession>
<name>A0A238LIF8_9RHOB</name>
<keyword evidence="1" id="KW-0472">Membrane</keyword>
<feature type="transmembrane region" description="Helical" evidence="1">
    <location>
        <begin position="39"/>
        <end position="58"/>
    </location>
</feature>
<dbReference type="SUPFAM" id="SSF81442">
    <property type="entry name" value="Cytochrome c oxidase subunit I-like"/>
    <property type="match status" value="1"/>
</dbReference>
<evidence type="ECO:0000313" key="3">
    <source>
        <dbReference type="Proteomes" id="UP000201613"/>
    </source>
</evidence>
<keyword evidence="1" id="KW-0812">Transmembrane</keyword>
<protein>
    <submittedName>
        <fullName evidence="2">Uncharacterized protein</fullName>
    </submittedName>
</protein>
<organism evidence="2 3">
    <name type="scientific">Flavimaricola marinus</name>
    <dbReference type="NCBI Taxonomy" id="1819565"/>
    <lineage>
        <taxon>Bacteria</taxon>
        <taxon>Pseudomonadati</taxon>
        <taxon>Pseudomonadota</taxon>
        <taxon>Alphaproteobacteria</taxon>
        <taxon>Rhodobacterales</taxon>
        <taxon>Paracoccaceae</taxon>
        <taxon>Flavimaricola</taxon>
    </lineage>
</organism>
<keyword evidence="3" id="KW-1185">Reference proteome</keyword>
<reference evidence="2 3" key="1">
    <citation type="submission" date="2017-05" db="EMBL/GenBank/DDBJ databases">
        <authorList>
            <person name="Song R."/>
            <person name="Chenine A.L."/>
            <person name="Ruprecht R.M."/>
        </authorList>
    </citation>
    <scope>NUCLEOTIDE SEQUENCE [LARGE SCALE GENOMIC DNA]</scope>
    <source>
        <strain evidence="2 3">CECT 8899</strain>
    </source>
</reference>
<feature type="transmembrane region" description="Helical" evidence="1">
    <location>
        <begin position="70"/>
        <end position="90"/>
    </location>
</feature>